<gene>
    <name evidence="4" type="ORF">Nepgr_002209</name>
</gene>
<feature type="repeat" description="PPR" evidence="3">
    <location>
        <begin position="298"/>
        <end position="332"/>
    </location>
</feature>
<evidence type="ECO:0000313" key="4">
    <source>
        <dbReference type="EMBL" id="GMH00370.1"/>
    </source>
</evidence>
<dbReference type="Pfam" id="PF01535">
    <property type="entry name" value="PPR"/>
    <property type="match status" value="5"/>
</dbReference>
<name>A0AAD3P7I7_NEPGR</name>
<comment type="caution">
    <text evidence="4">The sequence shown here is derived from an EMBL/GenBank/DDBJ whole genome shotgun (WGS) entry which is preliminary data.</text>
</comment>
<sequence length="507" mass="58236">MNAVRWPRRLNPTQLSQLLNLQKNPMTALQIFNEAKSKYPSYKHNFSVYSAMINILGSQGLFSEMKEVINQMKEDSCECKDSLFVRIIKFYEKSGLLDDAVSLFKTLPQYNCVNWTESFNTLLRIMVKESKLEDVHHLFVENFSGWQVKYRIKSLNLLMEALCGIHRSDLGLWVFQEMNNYQCCYYPDRETYRILMRGLCEDGRINEATHLLYSMFWRISQKGYGEDFAIYRILLDSLCDRGHIDEAITILEKILRKGLRAPRSRRKLEYLDQIRGTEDTQRAKGLINAALIRGGIPSLASYRAMAADLYSEGKIHDANKMFDEMRERGFRPPLAIYEAKVASLCSVGKVDEASRVIEVEMVQHDCVPTAKLYNMVVKGLCDEGNSALATGLLMKMARQVGCAPNKETFGVIVDGLCHDRRFVEASIIMERMLNRSYCPGAETFDALIRGLCSMNRQYEAIVWFEEMICQGKAPKASVWHALVASFCSNMEEIKVFFETLHQIRDAS</sequence>
<feature type="repeat" description="PPR" evidence="3">
    <location>
        <begin position="227"/>
        <end position="261"/>
    </location>
</feature>
<dbReference type="Proteomes" id="UP001279734">
    <property type="component" value="Unassembled WGS sequence"/>
</dbReference>
<feature type="repeat" description="PPR" evidence="3">
    <location>
        <begin position="188"/>
        <end position="218"/>
    </location>
</feature>
<dbReference type="NCBIfam" id="TIGR00756">
    <property type="entry name" value="PPR"/>
    <property type="match status" value="4"/>
</dbReference>
<evidence type="ECO:0008006" key="6">
    <source>
        <dbReference type="Google" id="ProtNLM"/>
    </source>
</evidence>
<reference evidence="4" key="1">
    <citation type="submission" date="2023-05" db="EMBL/GenBank/DDBJ databases">
        <title>Nepenthes gracilis genome sequencing.</title>
        <authorList>
            <person name="Fukushima K."/>
        </authorList>
    </citation>
    <scope>NUCLEOTIDE SEQUENCE</scope>
    <source>
        <strain evidence="4">SING2019-196</strain>
    </source>
</reference>
<dbReference type="Pfam" id="PF12854">
    <property type="entry name" value="PPR_1"/>
    <property type="match status" value="1"/>
</dbReference>
<dbReference type="PROSITE" id="PS51375">
    <property type="entry name" value="PPR"/>
    <property type="match status" value="6"/>
</dbReference>
<organism evidence="4 5">
    <name type="scientific">Nepenthes gracilis</name>
    <name type="common">Slender pitcher plant</name>
    <dbReference type="NCBI Taxonomy" id="150966"/>
    <lineage>
        <taxon>Eukaryota</taxon>
        <taxon>Viridiplantae</taxon>
        <taxon>Streptophyta</taxon>
        <taxon>Embryophyta</taxon>
        <taxon>Tracheophyta</taxon>
        <taxon>Spermatophyta</taxon>
        <taxon>Magnoliopsida</taxon>
        <taxon>eudicotyledons</taxon>
        <taxon>Gunneridae</taxon>
        <taxon>Pentapetalae</taxon>
        <taxon>Caryophyllales</taxon>
        <taxon>Nepenthaceae</taxon>
        <taxon>Nepenthes</taxon>
    </lineage>
</organism>
<protein>
    <recommendedName>
        <fullName evidence="6">Pentatricopeptide repeat-containing protein</fullName>
    </recommendedName>
</protein>
<feature type="repeat" description="PPR" evidence="3">
    <location>
        <begin position="45"/>
        <end position="79"/>
    </location>
</feature>
<proteinExistence type="inferred from homology"/>
<feature type="repeat" description="PPR" evidence="3">
    <location>
        <begin position="440"/>
        <end position="474"/>
    </location>
</feature>
<dbReference type="PANTHER" id="PTHR47941">
    <property type="entry name" value="PENTATRICOPEPTIDE REPEAT-CONTAINING PROTEIN 3, MITOCHONDRIAL"/>
    <property type="match status" value="1"/>
</dbReference>
<evidence type="ECO:0000256" key="1">
    <source>
        <dbReference type="ARBA" id="ARBA00007626"/>
    </source>
</evidence>
<comment type="similarity">
    <text evidence="1">Belongs to the PPR family. P subfamily.</text>
</comment>
<evidence type="ECO:0000256" key="2">
    <source>
        <dbReference type="ARBA" id="ARBA00022737"/>
    </source>
</evidence>
<dbReference type="Pfam" id="PF13041">
    <property type="entry name" value="PPR_2"/>
    <property type="match status" value="1"/>
</dbReference>
<evidence type="ECO:0000256" key="3">
    <source>
        <dbReference type="PROSITE-ProRule" id="PRU00708"/>
    </source>
</evidence>
<keyword evidence="5" id="KW-1185">Reference proteome</keyword>
<evidence type="ECO:0000313" key="5">
    <source>
        <dbReference type="Proteomes" id="UP001279734"/>
    </source>
</evidence>
<accession>A0AAD3P7I7</accession>
<dbReference type="InterPro" id="IPR002885">
    <property type="entry name" value="PPR_rpt"/>
</dbReference>
<dbReference type="EMBL" id="BSYO01000002">
    <property type="protein sequence ID" value="GMH00370.1"/>
    <property type="molecule type" value="Genomic_DNA"/>
</dbReference>
<dbReference type="Gene3D" id="1.25.40.10">
    <property type="entry name" value="Tetratricopeptide repeat domain"/>
    <property type="match status" value="4"/>
</dbReference>
<dbReference type="InterPro" id="IPR011990">
    <property type="entry name" value="TPR-like_helical_dom_sf"/>
</dbReference>
<keyword evidence="2" id="KW-0677">Repeat</keyword>
<feature type="repeat" description="PPR" evidence="3">
    <location>
        <begin position="405"/>
        <end position="439"/>
    </location>
</feature>
<dbReference type="AlphaFoldDB" id="A0AAD3P7I7"/>